<dbReference type="EMBL" id="JRKI01000023">
    <property type="protein sequence ID" value="KIZ17304.1"/>
    <property type="molecule type" value="Genomic_DNA"/>
</dbReference>
<proteinExistence type="predicted"/>
<gene>
    <name evidence="1" type="ORF">SNA_14855</name>
</gene>
<comment type="caution">
    <text evidence="1">The sequence shown here is derived from an EMBL/GenBank/DDBJ whole genome shotgun (WGS) entry which is preliminary data.</text>
</comment>
<dbReference type="AlphaFoldDB" id="A0A0D7CM68"/>
<accession>A0A0D7CM68</accession>
<reference evidence="1 2" key="1">
    <citation type="submission" date="2014-09" db="EMBL/GenBank/DDBJ databases">
        <title>Draft genome sequence of Streptomyces natalensis ATCC 27448, producer of the antifungal pimaricin.</title>
        <authorList>
            <person name="Mendes M.V."/>
            <person name="Beites T."/>
            <person name="Pires S."/>
            <person name="Santos C.L."/>
            <person name="Moradas-Ferreira P."/>
        </authorList>
    </citation>
    <scope>NUCLEOTIDE SEQUENCE [LARGE SCALE GENOMIC DNA]</scope>
    <source>
        <strain evidence="1 2">ATCC 27448</strain>
    </source>
</reference>
<protein>
    <submittedName>
        <fullName evidence="1">Uncharacterized protein</fullName>
    </submittedName>
</protein>
<sequence>MRRRTREELTMVRNAVIADMETIIWRYRQGDSMSDINHDYWSPGEHWLARKFDEWGEPRRKAIPRVHRAR</sequence>
<keyword evidence="2" id="KW-1185">Reference proteome</keyword>
<evidence type="ECO:0000313" key="2">
    <source>
        <dbReference type="Proteomes" id="UP000032458"/>
    </source>
</evidence>
<dbReference type="PATRIC" id="fig|1240678.4.peg.3118"/>
<organism evidence="1 2">
    <name type="scientific">Streptomyces natalensis ATCC 27448</name>
    <dbReference type="NCBI Taxonomy" id="1240678"/>
    <lineage>
        <taxon>Bacteria</taxon>
        <taxon>Bacillati</taxon>
        <taxon>Actinomycetota</taxon>
        <taxon>Actinomycetes</taxon>
        <taxon>Kitasatosporales</taxon>
        <taxon>Streptomycetaceae</taxon>
        <taxon>Streptomyces</taxon>
    </lineage>
</organism>
<dbReference type="RefSeq" id="WP_030067898.1">
    <property type="nucleotide sequence ID" value="NZ_JRKI01000023.1"/>
</dbReference>
<name>A0A0D7CM68_9ACTN</name>
<dbReference type="Proteomes" id="UP000032458">
    <property type="component" value="Unassembled WGS sequence"/>
</dbReference>
<evidence type="ECO:0000313" key="1">
    <source>
        <dbReference type="EMBL" id="KIZ17304.1"/>
    </source>
</evidence>